<name>A0A286FZA7_9BACT</name>
<dbReference type="PANTHER" id="PTHR30349">
    <property type="entry name" value="PHAGE INTEGRASE-RELATED"/>
    <property type="match status" value="1"/>
</dbReference>
<protein>
    <submittedName>
        <fullName evidence="4">Site-specific recombinase XerD</fullName>
    </submittedName>
</protein>
<keyword evidence="1" id="KW-0238">DNA-binding</keyword>
<dbReference type="Pfam" id="PF17293">
    <property type="entry name" value="Arm-DNA-bind_5"/>
    <property type="match status" value="1"/>
</dbReference>
<keyword evidence="2" id="KW-0233">DNA recombination</keyword>
<dbReference type="PROSITE" id="PS51898">
    <property type="entry name" value="TYR_RECOMBINASE"/>
    <property type="match status" value="1"/>
</dbReference>
<gene>
    <name evidence="4" type="ORF">SAMN06269250_2717</name>
</gene>
<dbReference type="OrthoDB" id="1493636at2"/>
<dbReference type="Pfam" id="PF13102">
    <property type="entry name" value="Phage_int_SAM_5"/>
    <property type="match status" value="1"/>
</dbReference>
<proteinExistence type="predicted"/>
<dbReference type="GO" id="GO:0003677">
    <property type="term" value="F:DNA binding"/>
    <property type="evidence" value="ECO:0007669"/>
    <property type="project" value="UniProtKB-KW"/>
</dbReference>
<dbReference type="AlphaFoldDB" id="A0A286FZA7"/>
<dbReference type="GO" id="GO:0015074">
    <property type="term" value="P:DNA integration"/>
    <property type="evidence" value="ECO:0007669"/>
    <property type="project" value="InterPro"/>
</dbReference>
<dbReference type="EMBL" id="OCNH01000002">
    <property type="protein sequence ID" value="SOD88538.1"/>
    <property type="molecule type" value="Genomic_DNA"/>
</dbReference>
<dbReference type="InterPro" id="IPR025269">
    <property type="entry name" value="SAM-like_dom"/>
</dbReference>
<evidence type="ECO:0000313" key="4">
    <source>
        <dbReference type="EMBL" id="SOD88538.1"/>
    </source>
</evidence>
<sequence length="402" mass="46786">MSKVISIRVIYNRRDELDKNGKAPISIEAYHNGKRQYESTGIRLTPAQWDSKKNEVKGNPQLNRVIRESILEMENFIFNFSAKHNRPCTLADLKTMRQAVTPTREKLTFTTHFAQQLERDKPALGRFTILRRQLVLKRLTAFHKQPHIEFDAFTLDFVERYTVYLRTSQKLSTNTIHKEHQIIQRYLTNAIQKGLFESVKNPYNTFRPKLAKVNKIVLRPEEIACIEQLTFNPEEQHLAFYRDAFLFGYYTLLRISDVTQLRQSHLLNTIEGVALELKAKKTGKLNRLSLFLLYPTQDGPSKPERLVQKYSRTDNRPLFARSHVKINKYLKRVIEIAGITKPVSFHTSRHSGITNMHKLGIAPAIIQYIAQHESIQTTMGYTHLDQQDTSKALTNVPNWENI</sequence>
<dbReference type="InterPro" id="IPR050090">
    <property type="entry name" value="Tyrosine_recombinase_XerCD"/>
</dbReference>
<dbReference type="InterPro" id="IPR010998">
    <property type="entry name" value="Integrase_recombinase_N"/>
</dbReference>
<feature type="domain" description="Tyr recombinase" evidence="3">
    <location>
        <begin position="213"/>
        <end position="394"/>
    </location>
</feature>
<keyword evidence="5" id="KW-1185">Reference proteome</keyword>
<accession>A0A286FZA7</accession>
<dbReference type="Pfam" id="PF00589">
    <property type="entry name" value="Phage_integrase"/>
    <property type="match status" value="1"/>
</dbReference>
<dbReference type="Proteomes" id="UP000219452">
    <property type="component" value="Unassembled WGS sequence"/>
</dbReference>
<dbReference type="RefSeq" id="WP_097126345.1">
    <property type="nucleotide sequence ID" value="NZ_OCNH01000002.1"/>
</dbReference>
<dbReference type="InterPro" id="IPR002104">
    <property type="entry name" value="Integrase_catalytic"/>
</dbReference>
<evidence type="ECO:0000256" key="2">
    <source>
        <dbReference type="ARBA" id="ARBA00023172"/>
    </source>
</evidence>
<reference evidence="5" key="1">
    <citation type="submission" date="2017-09" db="EMBL/GenBank/DDBJ databases">
        <authorList>
            <person name="Varghese N."/>
            <person name="Submissions S."/>
        </authorList>
    </citation>
    <scope>NUCLEOTIDE SEQUENCE [LARGE SCALE GENOMIC DNA]</scope>
    <source>
        <strain evidence="5">DSM 29961</strain>
    </source>
</reference>
<dbReference type="SUPFAM" id="SSF56349">
    <property type="entry name" value="DNA breaking-rejoining enzymes"/>
    <property type="match status" value="1"/>
</dbReference>
<organism evidence="4 5">
    <name type="scientific">Spirosoma fluviale</name>
    <dbReference type="NCBI Taxonomy" id="1597977"/>
    <lineage>
        <taxon>Bacteria</taxon>
        <taxon>Pseudomonadati</taxon>
        <taxon>Bacteroidota</taxon>
        <taxon>Cytophagia</taxon>
        <taxon>Cytophagales</taxon>
        <taxon>Cytophagaceae</taxon>
        <taxon>Spirosoma</taxon>
    </lineage>
</organism>
<dbReference type="InterPro" id="IPR035386">
    <property type="entry name" value="Arm-DNA-bind_5"/>
</dbReference>
<evidence type="ECO:0000256" key="1">
    <source>
        <dbReference type="ARBA" id="ARBA00023125"/>
    </source>
</evidence>
<dbReference type="GO" id="GO:0006310">
    <property type="term" value="P:DNA recombination"/>
    <property type="evidence" value="ECO:0007669"/>
    <property type="project" value="UniProtKB-KW"/>
</dbReference>
<dbReference type="Gene3D" id="1.10.443.10">
    <property type="entry name" value="Intergrase catalytic core"/>
    <property type="match status" value="1"/>
</dbReference>
<dbReference type="InterPro" id="IPR011010">
    <property type="entry name" value="DNA_brk_join_enz"/>
</dbReference>
<evidence type="ECO:0000259" key="3">
    <source>
        <dbReference type="PROSITE" id="PS51898"/>
    </source>
</evidence>
<dbReference type="Gene3D" id="1.10.150.130">
    <property type="match status" value="1"/>
</dbReference>
<evidence type="ECO:0000313" key="5">
    <source>
        <dbReference type="Proteomes" id="UP000219452"/>
    </source>
</evidence>
<dbReference type="InterPro" id="IPR013762">
    <property type="entry name" value="Integrase-like_cat_sf"/>
</dbReference>